<keyword evidence="3" id="KW-0813">Transport</keyword>
<feature type="transmembrane region" description="Helical" evidence="8">
    <location>
        <begin position="226"/>
        <end position="256"/>
    </location>
</feature>
<feature type="transmembrane region" description="Helical" evidence="8">
    <location>
        <begin position="188"/>
        <end position="206"/>
    </location>
</feature>
<reference evidence="9 10" key="1">
    <citation type="submission" date="2017-03" db="EMBL/GenBank/DDBJ databases">
        <title>Genome sequence of Clostridium oryzae DSM 28571.</title>
        <authorList>
            <person name="Poehlein A."/>
            <person name="Daniel R."/>
        </authorList>
    </citation>
    <scope>NUCLEOTIDE SEQUENCE [LARGE SCALE GENOMIC DNA]</scope>
    <source>
        <strain evidence="9 10">DSM 28571</strain>
    </source>
</reference>
<dbReference type="EMBL" id="MZGV01000042">
    <property type="protein sequence ID" value="OPJ59570.1"/>
    <property type="molecule type" value="Genomic_DNA"/>
</dbReference>
<feature type="transmembrane region" description="Helical" evidence="8">
    <location>
        <begin position="360"/>
        <end position="378"/>
    </location>
</feature>
<dbReference type="GO" id="GO:0005886">
    <property type="term" value="C:plasma membrane"/>
    <property type="evidence" value="ECO:0007669"/>
    <property type="project" value="TreeGrafter"/>
</dbReference>
<comment type="subcellular location">
    <subcellularLocation>
        <location evidence="1">Membrane</location>
        <topology evidence="1">Multi-pass membrane protein</topology>
    </subcellularLocation>
</comment>
<dbReference type="InterPro" id="IPR024923">
    <property type="entry name" value="PG_synth_SpoVB"/>
</dbReference>
<evidence type="ECO:0000256" key="2">
    <source>
        <dbReference type="ARBA" id="ARBA00010199"/>
    </source>
</evidence>
<dbReference type="InterPro" id="IPR002797">
    <property type="entry name" value="Polysacc_synth"/>
</dbReference>
<keyword evidence="5 8" id="KW-1133">Transmembrane helix</keyword>
<dbReference type="RefSeq" id="WP_079426346.1">
    <property type="nucleotide sequence ID" value="NZ_MZGV01000042.1"/>
</dbReference>
<evidence type="ECO:0000313" key="9">
    <source>
        <dbReference type="EMBL" id="OPJ59570.1"/>
    </source>
</evidence>
<protein>
    <recommendedName>
        <fullName evidence="7">Multidrug-efflux transporter</fullName>
    </recommendedName>
</protein>
<keyword evidence="4 8" id="KW-0812">Transmembrane</keyword>
<evidence type="ECO:0000256" key="5">
    <source>
        <dbReference type="ARBA" id="ARBA00022989"/>
    </source>
</evidence>
<organism evidence="9 10">
    <name type="scientific">Clostridium oryzae</name>
    <dbReference type="NCBI Taxonomy" id="1450648"/>
    <lineage>
        <taxon>Bacteria</taxon>
        <taxon>Bacillati</taxon>
        <taxon>Bacillota</taxon>
        <taxon>Clostridia</taxon>
        <taxon>Eubacteriales</taxon>
        <taxon>Clostridiaceae</taxon>
        <taxon>Clostridium</taxon>
    </lineage>
</organism>
<feature type="transmembrane region" description="Helical" evidence="8">
    <location>
        <begin position="276"/>
        <end position="299"/>
    </location>
</feature>
<dbReference type="STRING" id="1450648.CLORY_32170"/>
<evidence type="ECO:0000313" key="10">
    <source>
        <dbReference type="Proteomes" id="UP000190080"/>
    </source>
</evidence>
<proteinExistence type="inferred from homology"/>
<keyword evidence="10" id="KW-1185">Reference proteome</keyword>
<feature type="transmembrane region" description="Helical" evidence="8">
    <location>
        <begin position="410"/>
        <end position="430"/>
    </location>
</feature>
<feature type="transmembrane region" description="Helical" evidence="8">
    <location>
        <begin position="43"/>
        <end position="68"/>
    </location>
</feature>
<evidence type="ECO:0000256" key="3">
    <source>
        <dbReference type="ARBA" id="ARBA00022448"/>
    </source>
</evidence>
<evidence type="ECO:0000256" key="1">
    <source>
        <dbReference type="ARBA" id="ARBA00004141"/>
    </source>
</evidence>
<name>A0A1V4II98_9CLOT</name>
<dbReference type="PANTHER" id="PTHR43298">
    <property type="entry name" value="MULTIDRUG RESISTANCE PROTEIN NORM-RELATED"/>
    <property type="match status" value="1"/>
</dbReference>
<gene>
    <name evidence="9" type="primary">spoVB_2</name>
    <name evidence="9" type="ORF">CLORY_32170</name>
</gene>
<feature type="transmembrane region" description="Helical" evidence="8">
    <location>
        <begin position="89"/>
        <end position="110"/>
    </location>
</feature>
<dbReference type="NCBIfam" id="TIGR02900">
    <property type="entry name" value="spore_V_B"/>
    <property type="match status" value="1"/>
</dbReference>
<evidence type="ECO:0000256" key="8">
    <source>
        <dbReference type="SAM" id="Phobius"/>
    </source>
</evidence>
<feature type="transmembrane region" description="Helical" evidence="8">
    <location>
        <begin position="442"/>
        <end position="461"/>
    </location>
</feature>
<comment type="similarity">
    <text evidence="2">Belongs to the multi antimicrobial extrusion (MATE) (TC 2.A.66.1) family.</text>
</comment>
<dbReference type="Proteomes" id="UP000190080">
    <property type="component" value="Unassembled WGS sequence"/>
</dbReference>
<feature type="transmembrane region" description="Helical" evidence="8">
    <location>
        <begin position="12"/>
        <end position="31"/>
    </location>
</feature>
<sequence length="503" mass="56364">MIKDDFIKNSILLTMSNLTTGVLGFIFSIILSRELGAEGMGLYGLIMPVYNLFICLICGGIVTAASKICAEHFAKKSFNNIPKCVNTTMIFNIIWAAFIVTFVLIFSTQISRYIIRDSRTLYAFRITCPAMLFISLSNTLKGYFYGVSNVITPALIDIFEKTVRICILFTISKLITSSSVIYTVTAAYFALCIGEFISLILLYFFYKRSLTKLPPVLIKPESRAQLLFDILVISIPLCINGFVATGLSTASSLILPRRLMLSGISYTSALETIGKYTGMCLNITVFPMIVINSISIILIPDLSQNIIKKDFYSVKKRISTFMNLSLLLGMSTILICTTNGKNLGQMFYSRSDLGSYIKFASLPIPFLFMSSATFSILNGLSRQTVILKNTILMSLLELFLLYTLTTIPSINIYGYSVTMFITSFIGIILNIKEIVKIIDVPIIDFSFLIAVLNFILFYYIIRFAFNLLPDQYIILKNIAIAALGFGFTAVSLILRKFYYRNGY</sequence>
<dbReference type="PANTHER" id="PTHR43298:SF2">
    <property type="entry name" value="FMN_FAD EXPORTER YEEO-RELATED"/>
    <property type="match status" value="1"/>
</dbReference>
<keyword evidence="6 8" id="KW-0472">Membrane</keyword>
<evidence type="ECO:0000256" key="6">
    <source>
        <dbReference type="ARBA" id="ARBA00023136"/>
    </source>
</evidence>
<feature type="transmembrane region" description="Helical" evidence="8">
    <location>
        <begin position="385"/>
        <end position="404"/>
    </location>
</feature>
<dbReference type="AlphaFoldDB" id="A0A1V4II98"/>
<feature type="transmembrane region" description="Helical" evidence="8">
    <location>
        <begin position="320"/>
        <end position="340"/>
    </location>
</feature>
<feature type="transmembrane region" description="Helical" evidence="8">
    <location>
        <begin position="122"/>
        <end position="144"/>
    </location>
</feature>
<comment type="caution">
    <text evidence="9">The sequence shown here is derived from an EMBL/GenBank/DDBJ whole genome shotgun (WGS) entry which is preliminary data.</text>
</comment>
<accession>A0A1V4II98</accession>
<dbReference type="InterPro" id="IPR050222">
    <property type="entry name" value="MATE_MdtK"/>
</dbReference>
<evidence type="ECO:0000256" key="4">
    <source>
        <dbReference type="ARBA" id="ARBA00022692"/>
    </source>
</evidence>
<evidence type="ECO:0000256" key="7">
    <source>
        <dbReference type="ARBA" id="ARBA00031636"/>
    </source>
</evidence>
<dbReference type="OrthoDB" id="9775950at2"/>
<dbReference type="Pfam" id="PF01943">
    <property type="entry name" value="Polysacc_synt"/>
    <property type="match status" value="1"/>
</dbReference>
<dbReference type="InterPro" id="IPR014249">
    <property type="entry name" value="Spore_V_B"/>
</dbReference>
<dbReference type="PIRSF" id="PIRSF038958">
    <property type="entry name" value="PG_synth_SpoVB"/>
    <property type="match status" value="1"/>
</dbReference>
<feature type="transmembrane region" description="Helical" evidence="8">
    <location>
        <begin position="473"/>
        <end position="494"/>
    </location>
</feature>